<dbReference type="EMBL" id="GGEC01090356">
    <property type="protein sequence ID" value="MBX70840.1"/>
    <property type="molecule type" value="Transcribed_RNA"/>
</dbReference>
<sequence length="73" mass="8349">MSKLLACTQNNLNKNVQSTQLPISNALFSYFNNQTHSFLNSQSLAVRVESWKESTVREETGFHEFLKNAIQQS</sequence>
<dbReference type="AlphaFoldDB" id="A0A2P2QUZ4"/>
<accession>A0A2P2QUZ4</accession>
<organism evidence="1">
    <name type="scientific">Rhizophora mucronata</name>
    <name type="common">Asiatic mangrove</name>
    <dbReference type="NCBI Taxonomy" id="61149"/>
    <lineage>
        <taxon>Eukaryota</taxon>
        <taxon>Viridiplantae</taxon>
        <taxon>Streptophyta</taxon>
        <taxon>Embryophyta</taxon>
        <taxon>Tracheophyta</taxon>
        <taxon>Spermatophyta</taxon>
        <taxon>Magnoliopsida</taxon>
        <taxon>eudicotyledons</taxon>
        <taxon>Gunneridae</taxon>
        <taxon>Pentapetalae</taxon>
        <taxon>rosids</taxon>
        <taxon>fabids</taxon>
        <taxon>Malpighiales</taxon>
        <taxon>Rhizophoraceae</taxon>
        <taxon>Rhizophora</taxon>
    </lineage>
</organism>
<name>A0A2P2QUZ4_RHIMU</name>
<proteinExistence type="predicted"/>
<reference evidence="1" key="1">
    <citation type="submission" date="2018-02" db="EMBL/GenBank/DDBJ databases">
        <title>Rhizophora mucronata_Transcriptome.</title>
        <authorList>
            <person name="Meera S.P."/>
            <person name="Sreeshan A."/>
            <person name="Augustine A."/>
        </authorList>
    </citation>
    <scope>NUCLEOTIDE SEQUENCE</scope>
    <source>
        <tissue evidence="1">Leaf</tissue>
    </source>
</reference>
<protein>
    <submittedName>
        <fullName evidence="1">Uncharacterized protein</fullName>
    </submittedName>
</protein>
<evidence type="ECO:0000313" key="1">
    <source>
        <dbReference type="EMBL" id="MBX70840.1"/>
    </source>
</evidence>